<dbReference type="InterPro" id="IPR005304">
    <property type="entry name" value="Rbsml_bgen_MeTrfase_EMG1/NEP1"/>
</dbReference>
<evidence type="ECO:0000256" key="5">
    <source>
        <dbReference type="ARBA" id="ARBA00022603"/>
    </source>
</evidence>
<evidence type="ECO:0000313" key="12">
    <source>
        <dbReference type="Proteomes" id="UP000054324"/>
    </source>
</evidence>
<keyword evidence="3" id="KW-0690">Ribosome biogenesis</keyword>
<keyword evidence="7" id="KW-0949">S-adenosyl-L-methionine</keyword>
<comment type="subcellular location">
    <subcellularLocation>
        <location evidence="1">Nucleus</location>
        <location evidence="1">Nucleolus</location>
    </subcellularLocation>
</comment>
<organism evidence="11 12">
    <name type="scientific">Opisthorchis viverrini</name>
    <name type="common">Southeast Asian liver fluke</name>
    <dbReference type="NCBI Taxonomy" id="6198"/>
    <lineage>
        <taxon>Eukaryota</taxon>
        <taxon>Metazoa</taxon>
        <taxon>Spiralia</taxon>
        <taxon>Lophotrochozoa</taxon>
        <taxon>Platyhelminthes</taxon>
        <taxon>Trematoda</taxon>
        <taxon>Digenea</taxon>
        <taxon>Opisthorchiida</taxon>
        <taxon>Opisthorchiata</taxon>
        <taxon>Opisthorchiidae</taxon>
        <taxon>Opisthorchis</taxon>
    </lineage>
</organism>
<keyword evidence="6" id="KW-0808">Transferase</keyword>
<dbReference type="FunFam" id="3.40.1280.10:FF:000003">
    <property type="entry name" value="Ribosomal RNA small subunit methyltransferase"/>
    <property type="match status" value="1"/>
</dbReference>
<dbReference type="AlphaFoldDB" id="A0A075A601"/>
<evidence type="ECO:0008006" key="13">
    <source>
        <dbReference type="Google" id="ProtNLM"/>
    </source>
</evidence>
<keyword evidence="5" id="KW-0489">Methyltransferase</keyword>
<proteinExistence type="inferred from homology"/>
<dbReference type="KEGG" id="ovi:T265_09140"/>
<dbReference type="InterPro" id="IPR029028">
    <property type="entry name" value="Alpha/beta_knot_MTases"/>
</dbReference>
<dbReference type="InterPro" id="IPR029026">
    <property type="entry name" value="tRNA_m1G_MTases_N"/>
</dbReference>
<dbReference type="RefSeq" id="XP_009173401.1">
    <property type="nucleotide sequence ID" value="XM_009175137.1"/>
</dbReference>
<comment type="similarity">
    <text evidence="2">Belongs to the class IV-like SAM-binding methyltransferase superfamily. RNA methyltransferase NEP1 family.</text>
</comment>
<dbReference type="GO" id="GO:0070037">
    <property type="term" value="F:rRNA (pseudouridine) methyltransferase activity"/>
    <property type="evidence" value="ECO:0007669"/>
    <property type="project" value="InterPro"/>
</dbReference>
<dbReference type="Pfam" id="PF03587">
    <property type="entry name" value="EMG1"/>
    <property type="match status" value="1"/>
</dbReference>
<evidence type="ECO:0000256" key="7">
    <source>
        <dbReference type="ARBA" id="ARBA00022691"/>
    </source>
</evidence>
<dbReference type="GeneID" id="20323319"/>
<accession>A0A075A601</accession>
<evidence type="ECO:0000256" key="8">
    <source>
        <dbReference type="ARBA" id="ARBA00022730"/>
    </source>
</evidence>
<evidence type="ECO:0000256" key="1">
    <source>
        <dbReference type="ARBA" id="ARBA00004604"/>
    </source>
</evidence>
<keyword evidence="12" id="KW-1185">Reference proteome</keyword>
<keyword evidence="4" id="KW-0698">rRNA processing</keyword>
<dbReference type="Proteomes" id="UP000054324">
    <property type="component" value="Unassembled WGS sequence"/>
</dbReference>
<evidence type="ECO:0000313" key="11">
    <source>
        <dbReference type="EMBL" id="KER22869.1"/>
    </source>
</evidence>
<reference evidence="11 12" key="1">
    <citation type="submission" date="2013-11" db="EMBL/GenBank/DDBJ databases">
        <title>Opisthorchis viverrini - life in the bile duct.</title>
        <authorList>
            <person name="Young N.D."/>
            <person name="Nagarajan N."/>
            <person name="Lin S.J."/>
            <person name="Korhonen P.K."/>
            <person name="Jex A.R."/>
            <person name="Hall R.S."/>
            <person name="Safavi-Hemami H."/>
            <person name="Kaewkong W."/>
            <person name="Bertrand D."/>
            <person name="Gao S."/>
            <person name="Seet Q."/>
            <person name="Wongkham S."/>
            <person name="Teh B.T."/>
            <person name="Wongkham C."/>
            <person name="Intapan P.M."/>
            <person name="Maleewong W."/>
            <person name="Yang X."/>
            <person name="Hu M."/>
            <person name="Wang Z."/>
            <person name="Hofmann A."/>
            <person name="Sternberg P.W."/>
            <person name="Tan P."/>
            <person name="Wang J."/>
            <person name="Gasser R.B."/>
        </authorList>
    </citation>
    <scope>NUCLEOTIDE SEQUENCE [LARGE SCALE GENOMIC DNA]</scope>
</reference>
<dbReference type="CTD" id="20323319"/>
<gene>
    <name evidence="11" type="ORF">T265_09140</name>
</gene>
<evidence type="ECO:0000256" key="6">
    <source>
        <dbReference type="ARBA" id="ARBA00022679"/>
    </source>
</evidence>
<dbReference type="GO" id="GO:0019843">
    <property type="term" value="F:rRNA binding"/>
    <property type="evidence" value="ECO:0007669"/>
    <property type="project" value="UniProtKB-KW"/>
</dbReference>
<dbReference type="GO" id="GO:0032040">
    <property type="term" value="C:small-subunit processome"/>
    <property type="evidence" value="ECO:0007669"/>
    <property type="project" value="TreeGrafter"/>
</dbReference>
<evidence type="ECO:0000256" key="2">
    <source>
        <dbReference type="ARBA" id="ARBA00008115"/>
    </source>
</evidence>
<dbReference type="STRING" id="6198.A0A075A601"/>
<dbReference type="CDD" id="cd18088">
    <property type="entry name" value="Nep1-like"/>
    <property type="match status" value="1"/>
</dbReference>
<dbReference type="PANTHER" id="PTHR12636:SF5">
    <property type="entry name" value="RIBOSOMAL RNA SMALL SUBUNIT METHYLTRANSFERASE NEP1"/>
    <property type="match status" value="1"/>
</dbReference>
<evidence type="ECO:0000256" key="3">
    <source>
        <dbReference type="ARBA" id="ARBA00022517"/>
    </source>
</evidence>
<evidence type="ECO:0000256" key="4">
    <source>
        <dbReference type="ARBA" id="ARBA00022552"/>
    </source>
</evidence>
<protein>
    <recommendedName>
        <fullName evidence="13">Nep1 ribosome biogenesis protein</fullName>
    </recommendedName>
</protein>
<keyword evidence="9" id="KW-0694">RNA-binding</keyword>
<dbReference type="PANTHER" id="PTHR12636">
    <property type="entry name" value="NEP1/MRA1"/>
    <property type="match status" value="1"/>
</dbReference>
<dbReference type="EMBL" id="KL596876">
    <property type="protein sequence ID" value="KER22869.1"/>
    <property type="molecule type" value="Genomic_DNA"/>
</dbReference>
<sequence length="321" mass="35444">MRILALASILPRAENIKSSATPFFTCERQPLTDKNKTDPGNLGKSLDPVHQSKIDHSELGIDPAFLGSPLRFCLNSLGIPAGRGDWPSFLDRPNSADAKVYILLDQASLESVKAAGGKEYQLLNPDKHKERILKSGQDLSDVRPDIVHQCLLMLLDSPLNRVGKLQVFVRTRKNVIIEVNPKTRIPRTFDRFCGLIVQLLHKLSIHAATGSHEKLLKIVKNPITRHFPPGIPIIGTSFSAEECIKPRELAHSTQTAGPQSVVFVIGAMAHGSILKSCGEFLTRIVSVSNFPLSAAQTCARICTAFEEEWDVEDYVNNQQIE</sequence>
<evidence type="ECO:0000256" key="10">
    <source>
        <dbReference type="ARBA" id="ARBA00023242"/>
    </source>
</evidence>
<dbReference type="OrthoDB" id="269804at2759"/>
<dbReference type="GO" id="GO:0070475">
    <property type="term" value="P:rRNA base methylation"/>
    <property type="evidence" value="ECO:0007669"/>
    <property type="project" value="InterPro"/>
</dbReference>
<keyword evidence="10" id="KW-0539">Nucleus</keyword>
<dbReference type="Gene3D" id="3.40.1280.10">
    <property type="match status" value="1"/>
</dbReference>
<evidence type="ECO:0000256" key="9">
    <source>
        <dbReference type="ARBA" id="ARBA00022884"/>
    </source>
</evidence>
<dbReference type="SUPFAM" id="SSF75217">
    <property type="entry name" value="alpha/beta knot"/>
    <property type="match status" value="1"/>
</dbReference>
<keyword evidence="8" id="KW-0699">rRNA-binding</keyword>
<name>A0A075A601_OPIVI</name>